<dbReference type="RefSeq" id="WP_211951820.1">
    <property type="nucleotide sequence ID" value="NZ_CAJPVI010000002.1"/>
</dbReference>
<proteinExistence type="predicted"/>
<name>A0ABM8TAV0_9BURK</name>
<evidence type="ECO:0000313" key="2">
    <source>
        <dbReference type="Proteomes" id="UP000672657"/>
    </source>
</evidence>
<protein>
    <submittedName>
        <fullName evidence="1">Uncharacterized protein</fullName>
    </submittedName>
</protein>
<accession>A0ABM8TAV0</accession>
<dbReference type="Proteomes" id="UP000672657">
    <property type="component" value="Unassembled WGS sequence"/>
</dbReference>
<keyword evidence="2" id="KW-1185">Reference proteome</keyword>
<sequence>MAKTTKKRDKAYKPREARRDVLALIFEGDQPLPDHQRATILMSLHGSVRSMARGTGCAQDWHTIVNALNTSQMLCENAGNKEIGLEVVYAAQNAMINVAEACKNPNSPRHGKLGFGPGDLPALNEGIAFYETLLEGVTKRQYTRAIQEAVRRLEMGAVVKVQKEGTKRFALAA</sequence>
<gene>
    <name evidence="1" type="ORF">LMG26411_00606</name>
</gene>
<dbReference type="EMBL" id="CAJPVI010000002">
    <property type="protein sequence ID" value="CAG2132370.1"/>
    <property type="molecule type" value="Genomic_DNA"/>
</dbReference>
<comment type="caution">
    <text evidence="1">The sequence shown here is derived from an EMBL/GenBank/DDBJ whole genome shotgun (WGS) entry which is preliminary data.</text>
</comment>
<reference evidence="1 2" key="1">
    <citation type="submission" date="2021-03" db="EMBL/GenBank/DDBJ databases">
        <authorList>
            <person name="Peeters C."/>
        </authorList>
    </citation>
    <scope>NUCLEOTIDE SEQUENCE [LARGE SCALE GENOMIC DNA]</scope>
    <source>
        <strain evidence="1 2">LMG 26411</strain>
    </source>
</reference>
<evidence type="ECO:0000313" key="1">
    <source>
        <dbReference type="EMBL" id="CAG2132370.1"/>
    </source>
</evidence>
<organism evidence="1 2">
    <name type="scientific">Cupriavidus numazuensis</name>
    <dbReference type="NCBI Taxonomy" id="221992"/>
    <lineage>
        <taxon>Bacteria</taxon>
        <taxon>Pseudomonadati</taxon>
        <taxon>Pseudomonadota</taxon>
        <taxon>Betaproteobacteria</taxon>
        <taxon>Burkholderiales</taxon>
        <taxon>Burkholderiaceae</taxon>
        <taxon>Cupriavidus</taxon>
    </lineage>
</organism>